<dbReference type="GeneID" id="27905389"/>
<protein>
    <submittedName>
        <fullName evidence="12">Ketoacyl-synt-domain-containing protein</fullName>
    </submittedName>
</protein>
<dbReference type="SUPFAM" id="SSF51735">
    <property type="entry name" value="NAD(P)-binding Rossmann-fold domains"/>
    <property type="match status" value="2"/>
</dbReference>
<dbReference type="GO" id="GO:0044550">
    <property type="term" value="P:secondary metabolite biosynthetic process"/>
    <property type="evidence" value="ECO:0007669"/>
    <property type="project" value="TreeGrafter"/>
</dbReference>
<accession>M3CZN9</accession>
<reference evidence="12 13" key="1">
    <citation type="journal article" date="2012" name="PLoS Pathog.">
        <title>Diverse lifestyles and strategies of plant pathogenesis encoded in the genomes of eighteen Dothideomycetes fungi.</title>
        <authorList>
            <person name="Ohm R.A."/>
            <person name="Feau N."/>
            <person name="Henrissat B."/>
            <person name="Schoch C.L."/>
            <person name="Horwitz B.A."/>
            <person name="Barry K.W."/>
            <person name="Condon B.J."/>
            <person name="Copeland A.C."/>
            <person name="Dhillon B."/>
            <person name="Glaser F."/>
            <person name="Hesse C.N."/>
            <person name="Kosti I."/>
            <person name="LaButti K."/>
            <person name="Lindquist E.A."/>
            <person name="Lucas S."/>
            <person name="Salamov A.A."/>
            <person name="Bradshaw R.E."/>
            <person name="Ciuffetti L."/>
            <person name="Hamelin R.C."/>
            <person name="Kema G.H.J."/>
            <person name="Lawrence C."/>
            <person name="Scott J.A."/>
            <person name="Spatafora J.W."/>
            <person name="Turgeon B.G."/>
            <person name="de Wit P.J.G.M."/>
            <person name="Zhong S."/>
            <person name="Goodwin S.B."/>
            <person name="Grigoriev I.V."/>
        </authorList>
    </citation>
    <scope>NUCLEOTIDE SEQUENCE [LARGE SCALE GENOMIC DNA]</scope>
    <source>
        <strain evidence="12 13">SO2202</strain>
    </source>
</reference>
<dbReference type="SMART" id="SM00823">
    <property type="entry name" value="PKS_PP"/>
    <property type="match status" value="1"/>
</dbReference>
<dbReference type="InterPro" id="IPR016039">
    <property type="entry name" value="Thiolase-like"/>
</dbReference>
<evidence type="ECO:0000259" key="10">
    <source>
        <dbReference type="PROSITE" id="PS52004"/>
    </source>
</evidence>
<evidence type="ECO:0000256" key="5">
    <source>
        <dbReference type="ARBA" id="ARBA00023002"/>
    </source>
</evidence>
<feature type="domain" description="PKS/mFAS DH" evidence="11">
    <location>
        <begin position="961"/>
        <end position="1280"/>
    </location>
</feature>
<dbReference type="InterPro" id="IPR016036">
    <property type="entry name" value="Malonyl_transacylase_ACP-bd"/>
</dbReference>
<dbReference type="FunFam" id="3.40.50.720:FF:000209">
    <property type="entry name" value="Polyketide synthase Pks12"/>
    <property type="match status" value="1"/>
</dbReference>
<dbReference type="InterPro" id="IPR049552">
    <property type="entry name" value="PKS_DH_N"/>
</dbReference>
<dbReference type="CDD" id="cd05195">
    <property type="entry name" value="enoyl_red"/>
    <property type="match status" value="1"/>
</dbReference>
<organism evidence="12 13">
    <name type="scientific">Sphaerulina musiva (strain SO2202)</name>
    <name type="common">Poplar stem canker fungus</name>
    <name type="synonym">Septoria musiva</name>
    <dbReference type="NCBI Taxonomy" id="692275"/>
    <lineage>
        <taxon>Eukaryota</taxon>
        <taxon>Fungi</taxon>
        <taxon>Dikarya</taxon>
        <taxon>Ascomycota</taxon>
        <taxon>Pezizomycotina</taxon>
        <taxon>Dothideomycetes</taxon>
        <taxon>Dothideomycetidae</taxon>
        <taxon>Mycosphaerellales</taxon>
        <taxon>Mycosphaerellaceae</taxon>
        <taxon>Sphaerulina</taxon>
    </lineage>
</organism>
<dbReference type="GO" id="GO:0006633">
    <property type="term" value="P:fatty acid biosynthetic process"/>
    <property type="evidence" value="ECO:0007669"/>
    <property type="project" value="InterPro"/>
</dbReference>
<dbReference type="SMART" id="SM00825">
    <property type="entry name" value="PKS_KS"/>
    <property type="match status" value="1"/>
</dbReference>
<dbReference type="SMART" id="SM00826">
    <property type="entry name" value="PKS_DH"/>
    <property type="match status" value="1"/>
</dbReference>
<dbReference type="PROSITE" id="PS52019">
    <property type="entry name" value="PKS_MFAS_DH"/>
    <property type="match status" value="1"/>
</dbReference>
<dbReference type="PANTHER" id="PTHR43775">
    <property type="entry name" value="FATTY ACID SYNTHASE"/>
    <property type="match status" value="1"/>
</dbReference>
<evidence type="ECO:0000313" key="12">
    <source>
        <dbReference type="EMBL" id="EMF09141.1"/>
    </source>
</evidence>
<keyword evidence="3" id="KW-0808">Transferase</keyword>
<keyword evidence="13" id="KW-1185">Reference proteome</keyword>
<dbReference type="InterPro" id="IPR020806">
    <property type="entry name" value="PKS_PP-bd"/>
</dbReference>
<dbReference type="InterPro" id="IPR011032">
    <property type="entry name" value="GroES-like_sf"/>
</dbReference>
<dbReference type="Gene3D" id="3.40.366.10">
    <property type="entry name" value="Malonyl-Coenzyme A Acyl Carrier Protein, domain 2"/>
    <property type="match status" value="1"/>
</dbReference>
<dbReference type="GO" id="GO:0004312">
    <property type="term" value="F:fatty acid synthase activity"/>
    <property type="evidence" value="ECO:0007669"/>
    <property type="project" value="TreeGrafter"/>
</dbReference>
<evidence type="ECO:0000256" key="2">
    <source>
        <dbReference type="ARBA" id="ARBA00022553"/>
    </source>
</evidence>
<dbReference type="InterPro" id="IPR013968">
    <property type="entry name" value="PKS_KR"/>
</dbReference>
<gene>
    <name evidence="12" type="ORF">SEPMUDRAFT_166720</name>
</gene>
<dbReference type="InterPro" id="IPR057326">
    <property type="entry name" value="KR_dom"/>
</dbReference>
<dbReference type="GO" id="GO:1901336">
    <property type="term" value="P:lactone biosynthetic process"/>
    <property type="evidence" value="ECO:0007669"/>
    <property type="project" value="UniProtKB-ARBA"/>
</dbReference>
<evidence type="ECO:0000313" key="13">
    <source>
        <dbReference type="Proteomes" id="UP000016931"/>
    </source>
</evidence>
<dbReference type="Pfam" id="PF23114">
    <property type="entry name" value="NAD-bd_HRPKS_sdrA"/>
    <property type="match status" value="1"/>
</dbReference>
<dbReference type="GO" id="GO:0031177">
    <property type="term" value="F:phosphopantetheine binding"/>
    <property type="evidence" value="ECO:0007669"/>
    <property type="project" value="InterPro"/>
</dbReference>
<dbReference type="Gene3D" id="3.90.180.10">
    <property type="entry name" value="Medium-chain alcohol dehydrogenases, catalytic domain"/>
    <property type="match status" value="1"/>
</dbReference>
<dbReference type="EMBL" id="KB456270">
    <property type="protein sequence ID" value="EMF09141.1"/>
    <property type="molecule type" value="Genomic_DNA"/>
</dbReference>
<dbReference type="InterPro" id="IPR056501">
    <property type="entry name" value="NAD-bd_HRPKS_sdrA"/>
</dbReference>
<dbReference type="InterPro" id="IPR029063">
    <property type="entry name" value="SAM-dependent_MTases_sf"/>
</dbReference>
<dbReference type="Pfam" id="PF08659">
    <property type="entry name" value="KR"/>
    <property type="match status" value="1"/>
</dbReference>
<feature type="region of interest" description="N-terminal hotdog fold" evidence="8">
    <location>
        <begin position="961"/>
        <end position="1097"/>
    </location>
</feature>
<feature type="active site" description="Proton acceptor; for dehydratase activity" evidence="8">
    <location>
        <position position="993"/>
    </location>
</feature>
<dbReference type="PROSITE" id="PS00606">
    <property type="entry name" value="KS3_1"/>
    <property type="match status" value="1"/>
</dbReference>
<feature type="domain" description="Carrier" evidence="9">
    <location>
        <begin position="2351"/>
        <end position="2429"/>
    </location>
</feature>
<dbReference type="GO" id="GO:0016491">
    <property type="term" value="F:oxidoreductase activity"/>
    <property type="evidence" value="ECO:0007669"/>
    <property type="project" value="UniProtKB-KW"/>
</dbReference>
<dbReference type="InterPro" id="IPR018201">
    <property type="entry name" value="Ketoacyl_synth_AS"/>
</dbReference>
<keyword evidence="4" id="KW-0521">NADP</keyword>
<dbReference type="PROSITE" id="PS52004">
    <property type="entry name" value="KS3_2"/>
    <property type="match status" value="1"/>
</dbReference>
<dbReference type="InterPro" id="IPR014043">
    <property type="entry name" value="Acyl_transferase_dom"/>
</dbReference>
<dbReference type="Gene3D" id="1.10.1200.10">
    <property type="entry name" value="ACP-like"/>
    <property type="match status" value="1"/>
</dbReference>
<dbReference type="PANTHER" id="PTHR43775:SF29">
    <property type="entry name" value="ASPERFURANONE POLYKETIDE SYNTHASE AFOG-RELATED"/>
    <property type="match status" value="1"/>
</dbReference>
<dbReference type="InterPro" id="IPR050091">
    <property type="entry name" value="PKS_NRPS_Biosynth_Enz"/>
</dbReference>
<dbReference type="SUPFAM" id="SSF52151">
    <property type="entry name" value="FabD/lysophospholipase-like"/>
    <property type="match status" value="1"/>
</dbReference>
<dbReference type="Pfam" id="PF08240">
    <property type="entry name" value="ADH_N"/>
    <property type="match status" value="1"/>
</dbReference>
<keyword evidence="2" id="KW-0597">Phosphoprotein</keyword>
<keyword evidence="5" id="KW-0560">Oxidoreductase</keyword>
<dbReference type="Proteomes" id="UP000016931">
    <property type="component" value="Unassembled WGS sequence"/>
</dbReference>
<evidence type="ECO:0000256" key="6">
    <source>
        <dbReference type="ARBA" id="ARBA00023268"/>
    </source>
</evidence>
<dbReference type="Pfam" id="PF14765">
    <property type="entry name" value="PS-DH"/>
    <property type="match status" value="1"/>
</dbReference>
<dbReference type="InterPro" id="IPR009081">
    <property type="entry name" value="PP-bd_ACP"/>
</dbReference>
<dbReference type="InterPro" id="IPR020843">
    <property type="entry name" value="ER"/>
</dbReference>
<evidence type="ECO:0000256" key="8">
    <source>
        <dbReference type="PROSITE-ProRule" id="PRU01363"/>
    </source>
</evidence>
<dbReference type="InterPro" id="IPR001227">
    <property type="entry name" value="Ac_transferase_dom_sf"/>
</dbReference>
<evidence type="ECO:0000256" key="7">
    <source>
        <dbReference type="ARBA" id="ARBA00023315"/>
    </source>
</evidence>
<dbReference type="InterPro" id="IPR020807">
    <property type="entry name" value="PKS_DH"/>
</dbReference>
<dbReference type="InterPro" id="IPR036736">
    <property type="entry name" value="ACP-like_sf"/>
</dbReference>
<dbReference type="InterPro" id="IPR036291">
    <property type="entry name" value="NAD(P)-bd_dom_sf"/>
</dbReference>
<dbReference type="CDD" id="cd00833">
    <property type="entry name" value="PKS"/>
    <property type="match status" value="1"/>
</dbReference>
<feature type="region of interest" description="C-terminal hotdog fold" evidence="8">
    <location>
        <begin position="1126"/>
        <end position="1280"/>
    </location>
</feature>
<dbReference type="PROSITE" id="PS50075">
    <property type="entry name" value="CARRIER"/>
    <property type="match status" value="1"/>
</dbReference>
<dbReference type="InterPro" id="IPR020841">
    <property type="entry name" value="PKS_Beta-ketoAc_synthase_dom"/>
</dbReference>
<dbReference type="InterPro" id="IPR032821">
    <property type="entry name" value="PKS_assoc"/>
</dbReference>
<dbReference type="Gene3D" id="3.10.129.110">
    <property type="entry name" value="Polyketide synthase dehydratase"/>
    <property type="match status" value="1"/>
</dbReference>
<dbReference type="SUPFAM" id="SSF50129">
    <property type="entry name" value="GroES-like"/>
    <property type="match status" value="1"/>
</dbReference>
<evidence type="ECO:0000256" key="4">
    <source>
        <dbReference type="ARBA" id="ARBA00022857"/>
    </source>
</evidence>
<dbReference type="SUPFAM" id="SSF53335">
    <property type="entry name" value="S-adenosyl-L-methionine-dependent methyltransferases"/>
    <property type="match status" value="1"/>
</dbReference>
<dbReference type="InterPro" id="IPR013149">
    <property type="entry name" value="ADH-like_C"/>
</dbReference>
<feature type="active site" description="Proton donor; for dehydratase activity" evidence="8">
    <location>
        <position position="1191"/>
    </location>
</feature>
<dbReference type="OMA" id="PDIMSAM"/>
<dbReference type="OrthoDB" id="329835at2759"/>
<dbReference type="InterPro" id="IPR014031">
    <property type="entry name" value="Ketoacyl_synth_C"/>
</dbReference>
<dbReference type="SUPFAM" id="SSF55048">
    <property type="entry name" value="Probable ACP-binding domain of malonyl-CoA ACP transacylase"/>
    <property type="match status" value="1"/>
</dbReference>
<dbReference type="Pfam" id="PF02801">
    <property type="entry name" value="Ketoacyl-synt_C"/>
    <property type="match status" value="1"/>
</dbReference>
<dbReference type="GO" id="GO:0004315">
    <property type="term" value="F:3-oxoacyl-[acyl-carrier-protein] synthase activity"/>
    <property type="evidence" value="ECO:0007669"/>
    <property type="project" value="InterPro"/>
</dbReference>
<dbReference type="Gene3D" id="3.40.50.720">
    <property type="entry name" value="NAD(P)-binding Rossmann-like Domain"/>
    <property type="match status" value="3"/>
</dbReference>
<dbReference type="SUPFAM" id="SSF53901">
    <property type="entry name" value="Thiolase-like"/>
    <property type="match status" value="1"/>
</dbReference>
<dbReference type="STRING" id="692275.M3CZN9"/>
<dbReference type="InterPro" id="IPR016035">
    <property type="entry name" value="Acyl_Trfase/lysoPLipase"/>
</dbReference>
<feature type="domain" description="Ketosynthase family 3 (KS3)" evidence="10">
    <location>
        <begin position="6"/>
        <end position="431"/>
    </location>
</feature>
<evidence type="ECO:0000259" key="11">
    <source>
        <dbReference type="PROSITE" id="PS52019"/>
    </source>
</evidence>
<keyword evidence="7" id="KW-0012">Acyltransferase</keyword>
<dbReference type="SUPFAM" id="SSF47336">
    <property type="entry name" value="ACP-like"/>
    <property type="match status" value="1"/>
</dbReference>
<dbReference type="Pfam" id="PF23297">
    <property type="entry name" value="ACP_SdgA_C"/>
    <property type="match status" value="1"/>
</dbReference>
<keyword evidence="6" id="KW-0511">Multifunctional enzyme</keyword>
<proteinExistence type="predicted"/>
<keyword evidence="1" id="KW-0596">Phosphopantetheine</keyword>
<dbReference type="InterPro" id="IPR042104">
    <property type="entry name" value="PKS_dehydratase_sf"/>
</dbReference>
<dbReference type="InterPro" id="IPR049900">
    <property type="entry name" value="PKS_mFAS_DH"/>
</dbReference>
<evidence type="ECO:0000256" key="3">
    <source>
        <dbReference type="ARBA" id="ARBA00022679"/>
    </source>
</evidence>
<dbReference type="SMART" id="SM00822">
    <property type="entry name" value="PKS_KR"/>
    <property type="match status" value="1"/>
</dbReference>
<sequence length="2441" mass="266378">MPGVQIMPVAIVGVAGRFPGDASDPDKLWSLLTHGRSARSKVPEDRYIVDAHYHPHAERLGAQNFTTGHFMHRDPAAFDAPFFQITPNEAKALDPQQRMLLEVAYEALENAGIPMERVVKSPTSCYVGCFTRDYGDILAHDVQTTPAYSPTGASASCLSNRVSWFYDLRGPSMTVDTACSSSLVALHLACQSLRDGESEMSLVGGVNFMCSPDCNNSMSSLHFLSPDGKCQSFDEKGNGYARGEGTSFVIIKPLAAAIRDNDVIRAVIRGTGSNQDGLTPGLTLPSSEAQAQLIQSTYERAGLSLADTGYVEAHGTGTAAGDPIETSALGATLGKARQRDRPLWVGSIKANIGHLEGASGIAGLVKAIYILEQALIPPQIWLDRLNPRILADEWNLAFPRKLTAWPYDGLRRISINSFGFGGANAHCILDDAYHYLHQRSLGGNHNTKINHQEVRPMLHRHTKSFDSVISDAMWPKPSQATPCLTILSSHEQSGMSRLVEVYRGYLETKMRTPESAEDQADMYSRFAYTLGTRRSVLAWKSYFVAATFDQAYDSISEMSKPVRSTKPPKLGFVFTGQGAQHFEMGRELYAYQVYARSLEDADAYLRSMGCEWSVIEELFKASEVSNVDKPDFSQPLCTALQIGLVDLMRHWNILPAAVVGHSSGEIAAAYAKGAITREDAWRISYHRGRLSAKLDEIAPDLRGAMLAAGLDAKAARKYIDEVRRGRATIACVNSPSNVTISGDESAICEIEEQLKADEIFARRLKVKTAYHSFHMEAVSQLYLEALEGLSPSPEDAEMPMMFSSVTGSLIRSHELGPQYWVDNMLRTVNFAEAVESLLTYTKSKRVRAGSKPYVDVLVEIGPHGALQAPIKQCLGEKAKMCTSLSVLTRGRNSATAALETAGALFQLGANVDIGAVNSPDWKPKRQQILIDLPPYPWNHENKYWHQSAVEAAHRFRKLPRNDLLGTLSTELNRDEPSWRHFIRLSENPWVEDHMVQSTLLYPAAGMMAMAVEAAAQIADHNKGGVEGYELKDVLVDKALIVPRDEDGVEAQFHLRPWRMGSQATTSAWHEFTIYSRSGNEEWSLNCSGLLRVVYQGSAPNATFADETRLESSKHRAAYERAKEAATTHENAAHFYDRHQKLGLQYGPTFRNLFDIWKGDRLSSCLLRVPDVAETMPMQYLTPHRIHPTTLDTLIQTLMPTVEGTYQNIETAAVPTFIQRLYVSADCPSEPGTVLQTYSVAGYSGLKEAEASVYASIEGWVKPLVILERIRATRISAMTSTIGNAASSNANLRKIAGELVWERLASAMSAEQITAYCRGPGKRSANAQLAAYLRLLGHETPGQKILEIGCQSVAVSEAALGLLVSSDDSTPWFRSYDCVGDWAKAPQDVAALIEAHSQHMSYNQLDISGDLAAQGFDQGEYDVIIISDCNEISDLPTALRNAISMLRPGGNLVVGDQMVNAALGPAINGTIKHESDSNIDKKAWNDHLREAGFEGVDRMLVDDSSAEPLVSVYTIATSQPLAPSLPDQILIVEPLARGGLSSQALSDKLADHLRSMGSNVSTVELKDVAKLDLADKSCIVMIELESPLLYGLEPHDFEAIQTMLLTSSSVTWIAQGGAIECNDPKSALITGLARTLRQEHTGIKLATLDLPVTLELDFVMNVEAIIQVVKTHSLDTSDQEFALRDGVLRIPRLDVDKGANDLIATFHSEPVPEPGLFRQTDRALTLSVKVPGMLDSLYFKDDETWVLPLEANDVEIEVMASGLNFMDVMVAMDQIQEPAIGVECAGVVSRVGSEARKYKVGDRLICWRLGAFSNFVRNHEMMFQPIPDGMSFETAASIPAVYCSAYSALIEEARLSSEDTILIHAAAGGVGQAAIQIAQHIGATVYATVGSQAKKDHIVNTYGVPEDHIFNSRDLSFATGIKRMTNGKGVDVVLNSLAGEALRESWNCLAWFGRFVELGKKDITGNTGLEMAPFIKHISFHSVNVIGMQRVNMPRAARLFHNTMLFFRQSNCQPVSPIQAMGFDEVESGFRLLQSGKHMGKIVFKAGSSQMIQCIPRKVREAQFDPNATYILSGGLGGLGQSLSTFMVSHGAKNLAFISRSGAAKPEAQSIIDTLASQGVHARAYACDIGDSIKTQETLATIQAEMPKVRGIIQAAMSLADSAFANMTHAQWNLSVNPKAPGTWNLHQHGPKDLDFFIMLSSSSGIAGTRGQGNYAAGNTFQDALAHYRRAQGMYTVAVDVGPVSGAGHAFEHPEILESLSAQGYVPLLESEFLALIQAAVTGETASGITMPTQLVTGFITGGILQSEGREMPFYLDDPKFHHVRLVDARSHDSIDANNSFGSQLPSAQNLTEAAEIVTAALAQKLAKLMMVSDEDIDTGKPISTYGVDSLTAVEIRAWTFRELQSDVSIFDVMSNVPISNLARTIASKSKLVSVEVVAADM</sequence>
<evidence type="ECO:0000259" key="9">
    <source>
        <dbReference type="PROSITE" id="PS50075"/>
    </source>
</evidence>
<name>M3CZN9_SPHMS</name>
<dbReference type="Gene3D" id="3.40.50.150">
    <property type="entry name" value="Vaccinia Virus protein VP39"/>
    <property type="match status" value="1"/>
</dbReference>
<dbReference type="eggNOG" id="KOG1202">
    <property type="taxonomic scope" value="Eukaryota"/>
</dbReference>
<dbReference type="Pfam" id="PF16197">
    <property type="entry name" value="KAsynt_C_assoc"/>
    <property type="match status" value="1"/>
</dbReference>
<dbReference type="Gene3D" id="3.40.47.10">
    <property type="match status" value="1"/>
</dbReference>
<dbReference type="HOGENOM" id="CLU_000022_31_0_1"/>
<dbReference type="InterPro" id="IPR013154">
    <property type="entry name" value="ADH-like_N"/>
</dbReference>
<dbReference type="Pfam" id="PF00107">
    <property type="entry name" value="ADH_zinc_N"/>
    <property type="match status" value="1"/>
</dbReference>
<dbReference type="SMART" id="SM00829">
    <property type="entry name" value="PKS_ER"/>
    <property type="match status" value="1"/>
</dbReference>
<dbReference type="RefSeq" id="XP_016757262.1">
    <property type="nucleotide sequence ID" value="XM_016908252.1"/>
</dbReference>
<dbReference type="SMART" id="SM00827">
    <property type="entry name" value="PKS_AT"/>
    <property type="match status" value="1"/>
</dbReference>
<dbReference type="Pfam" id="PF21089">
    <property type="entry name" value="PKS_DH_N"/>
    <property type="match status" value="1"/>
</dbReference>
<dbReference type="InterPro" id="IPR049551">
    <property type="entry name" value="PKS_DH_C"/>
</dbReference>
<dbReference type="Pfam" id="PF00698">
    <property type="entry name" value="Acyl_transf_1"/>
    <property type="match status" value="1"/>
</dbReference>
<evidence type="ECO:0000256" key="1">
    <source>
        <dbReference type="ARBA" id="ARBA00022450"/>
    </source>
</evidence>
<dbReference type="InterPro" id="IPR014030">
    <property type="entry name" value="Ketoacyl_synth_N"/>
</dbReference>
<dbReference type="Pfam" id="PF00109">
    <property type="entry name" value="ketoacyl-synt"/>
    <property type="match status" value="1"/>
</dbReference>